<dbReference type="InterPro" id="IPR008979">
    <property type="entry name" value="Galactose-bd-like_sf"/>
</dbReference>
<proteinExistence type="predicted"/>
<sequence>MNTLVKSVQRLTATTGIGWIELAWAARSYRPLVDHFAVYGSPDPAFEPGPGTLLGKTVYGRFRHAELGPAGRTWHYRVATVDAAGDRSRPSALLRATSAESVTVRGKPVAVIGSFDRRSLELALAPAGYQQYSSRFPDGADYVDGVSSPSADWPYLHPGPADRWAGSKAHSFRWRFRLERVPSRDLVLAVWLIDTHASIPGSLAVSCNDAAVAEVELEKGATKGSLQGDATVPGNPLRPSVVELPLPVAVLRAGENVLTLGKHAGSWHAYDALGVFEPAV</sequence>
<keyword evidence="3" id="KW-1185">Reference proteome</keyword>
<dbReference type="Proteomes" id="UP000309992">
    <property type="component" value="Unassembled WGS sequence"/>
</dbReference>
<feature type="domain" description="Rhamnogalacturonan lyase" evidence="1">
    <location>
        <begin position="112"/>
        <end position="272"/>
    </location>
</feature>
<dbReference type="InterPro" id="IPR029411">
    <property type="entry name" value="RG-lyase_III"/>
</dbReference>
<evidence type="ECO:0000259" key="1">
    <source>
        <dbReference type="Pfam" id="PF14683"/>
    </source>
</evidence>
<name>A0ABY2S1S4_9PSEU</name>
<comment type="caution">
    <text evidence="2">The sequence shown here is derived from an EMBL/GenBank/DDBJ whole genome shotgun (WGS) entry which is preliminary data.</text>
</comment>
<dbReference type="EMBL" id="SWMS01000011">
    <property type="protein sequence ID" value="TKG69182.1"/>
    <property type="molecule type" value="Genomic_DNA"/>
</dbReference>
<gene>
    <name evidence="2" type="ORF">FCN18_20525</name>
</gene>
<dbReference type="Gene3D" id="2.60.40.10">
    <property type="entry name" value="Immunoglobulins"/>
    <property type="match status" value="1"/>
</dbReference>
<protein>
    <recommendedName>
        <fullName evidence="1">Rhamnogalacturonan lyase domain-containing protein</fullName>
    </recommendedName>
</protein>
<dbReference type="Pfam" id="PF14683">
    <property type="entry name" value="CBM-like"/>
    <property type="match status" value="1"/>
</dbReference>
<accession>A0ABY2S1S4</accession>
<dbReference type="InterPro" id="IPR013783">
    <property type="entry name" value="Ig-like_fold"/>
</dbReference>
<dbReference type="RefSeq" id="WP_112272813.1">
    <property type="nucleotide sequence ID" value="NZ_SWMS01000011.1"/>
</dbReference>
<reference evidence="2 3" key="1">
    <citation type="journal article" date="2015" name="Antonie Van Leeuwenhoek">
        <title>Prauserella endophytica sp. nov., an endophytic actinobacterium isolated from Tamarix taklamakanensis.</title>
        <authorList>
            <person name="Liu J.M."/>
            <person name="Habden X."/>
            <person name="Guo L."/>
            <person name="Tuo L."/>
            <person name="Jiang Z.K."/>
            <person name="Liu S.W."/>
            <person name="Liu X.F."/>
            <person name="Chen L."/>
            <person name="Li R.F."/>
            <person name="Zhang Y.Q."/>
            <person name="Sun C.H."/>
        </authorList>
    </citation>
    <scope>NUCLEOTIDE SEQUENCE [LARGE SCALE GENOMIC DNA]</scope>
    <source>
        <strain evidence="2 3">CGMCC 4.7182</strain>
    </source>
</reference>
<organism evidence="2 3">
    <name type="scientific">Prauserella endophytica</name>
    <dbReference type="NCBI Taxonomy" id="1592324"/>
    <lineage>
        <taxon>Bacteria</taxon>
        <taxon>Bacillati</taxon>
        <taxon>Actinomycetota</taxon>
        <taxon>Actinomycetes</taxon>
        <taxon>Pseudonocardiales</taxon>
        <taxon>Pseudonocardiaceae</taxon>
        <taxon>Prauserella</taxon>
        <taxon>Prauserella coralliicola group</taxon>
    </lineage>
</organism>
<evidence type="ECO:0000313" key="3">
    <source>
        <dbReference type="Proteomes" id="UP000309992"/>
    </source>
</evidence>
<evidence type="ECO:0000313" key="2">
    <source>
        <dbReference type="EMBL" id="TKG69182.1"/>
    </source>
</evidence>
<dbReference type="SUPFAM" id="SSF49785">
    <property type="entry name" value="Galactose-binding domain-like"/>
    <property type="match status" value="1"/>
</dbReference>